<dbReference type="Pfam" id="PF21006">
    <property type="entry name" value="NHase_beta_N"/>
    <property type="match status" value="1"/>
</dbReference>
<keyword evidence="3" id="KW-1185">Reference proteome</keyword>
<dbReference type="InterPro" id="IPR042262">
    <property type="entry name" value="CN_hydtase_beta_C"/>
</dbReference>
<dbReference type="HOGENOM" id="CLU_1056358_0_0_4"/>
<reference evidence="2 3" key="1">
    <citation type="journal article" date="2013" name="Genome Announc.">
        <title>Complete Genome Sequence of Burkholderia sp. Strain RPE64, Bacterial Symbiont of the Bean Bug Riptortus pedestris.</title>
        <authorList>
            <person name="Shibata T.F."/>
            <person name="Maeda T."/>
            <person name="Nikoh N."/>
            <person name="Yamaguchi K."/>
            <person name="Oshima K."/>
            <person name="Hattori M."/>
            <person name="Nishiyama T."/>
            <person name="Hasebe M."/>
            <person name="Fukatsu T."/>
            <person name="Kikuchi Y."/>
            <person name="Shigenobu S."/>
        </authorList>
    </citation>
    <scope>NUCLEOTIDE SEQUENCE [LARGE SCALE GENOMIC DNA]</scope>
</reference>
<evidence type="ECO:0000313" key="3">
    <source>
        <dbReference type="Proteomes" id="UP000013966"/>
    </source>
</evidence>
<dbReference type="InterPro" id="IPR023808">
    <property type="entry name" value="Nitrile_Hydratase_acc_put"/>
</dbReference>
<name>R4WVQ4_9BURK</name>
<dbReference type="PATRIC" id="fig|758793.3.peg.3367"/>
<sequence length="263" mass="28867">MTIDEPKLQELRAALPELPFDDQGPVFRAPWEAQAFAMTLALHERGVFTWPEWAHALSEAINEAQASGDPDLGDTYYAHWLRALERLSTAKGCVSGEMLAQRRIEWDEAARATPHGQPIALKRTLTAATLAAYRAAIYRIHAQPDIDMKIGIANAAVASLLARHESESAVFVTAFNPFGHVLSPEDNAARQHRLIERVERMGLQALPGAGIDPLNIWLAETSLLVLGATPQIADALMTEFGQNAVVFVDSAGLPQLRLHPDYH</sequence>
<dbReference type="AlphaFoldDB" id="R4WVQ4"/>
<accession>R4WVQ4</accession>
<reference evidence="2 3" key="2">
    <citation type="journal article" date="2018" name="Int. J. Syst. Evol. Microbiol.">
        <title>Burkholderia insecticola sp. nov., a gut symbiotic bacterium of the bean bug Riptortus pedestris.</title>
        <authorList>
            <person name="Takeshita K."/>
            <person name="Tamaki H."/>
            <person name="Ohbayashi T."/>
            <person name="Meng X.-Y."/>
            <person name="Sone T."/>
            <person name="Mitani Y."/>
            <person name="Peeters C."/>
            <person name="Kikuchi Y."/>
            <person name="Vandamme P."/>
        </authorList>
    </citation>
    <scope>NUCLEOTIDE SEQUENCE [LARGE SCALE GENOMIC DNA]</scope>
    <source>
        <strain evidence="2">RPE64</strain>
    </source>
</reference>
<dbReference type="KEGG" id="buo:BRPE64_BCDS04590"/>
<dbReference type="InterPro" id="IPR008990">
    <property type="entry name" value="Elect_transpt_acc-like_dom_sf"/>
</dbReference>
<dbReference type="OrthoDB" id="9811616at2"/>
<protein>
    <recommendedName>
        <fullName evidence="1">Nitrile hydratase beta subunit-like N-terminal domain-containing protein</fullName>
    </recommendedName>
</protein>
<gene>
    <name evidence="2" type="ORF">BRPE64_BCDS04590</name>
</gene>
<dbReference type="Proteomes" id="UP000013966">
    <property type="component" value="Chromosome 2"/>
</dbReference>
<dbReference type="STRING" id="758793.BRPE64_BCDS04590"/>
<evidence type="ECO:0000259" key="1">
    <source>
        <dbReference type="Pfam" id="PF21006"/>
    </source>
</evidence>
<dbReference type="RefSeq" id="WP_016354551.1">
    <property type="nucleotide sequence ID" value="NC_021294.1"/>
</dbReference>
<dbReference type="Pfam" id="PF11697">
    <property type="entry name" value="DUF3293"/>
    <property type="match status" value="1"/>
</dbReference>
<dbReference type="EMBL" id="AP013059">
    <property type="protein sequence ID" value="BAN25120.1"/>
    <property type="molecule type" value="Genomic_DNA"/>
</dbReference>
<dbReference type="Gene3D" id="1.10.472.20">
    <property type="entry name" value="Nitrile hydratase, beta subunit"/>
    <property type="match status" value="1"/>
</dbReference>
<proteinExistence type="predicted"/>
<dbReference type="NCBIfam" id="TIGR03889">
    <property type="entry name" value="nitrile_acc"/>
    <property type="match status" value="1"/>
</dbReference>
<organism evidence="2 3">
    <name type="scientific">Caballeronia insecticola</name>
    <dbReference type="NCBI Taxonomy" id="758793"/>
    <lineage>
        <taxon>Bacteria</taxon>
        <taxon>Pseudomonadati</taxon>
        <taxon>Pseudomonadota</taxon>
        <taxon>Betaproteobacteria</taxon>
        <taxon>Burkholderiales</taxon>
        <taxon>Burkholderiaceae</taxon>
        <taxon>Caballeronia</taxon>
    </lineage>
</organism>
<dbReference type="InterPro" id="IPR049054">
    <property type="entry name" value="CN_hydtase_beta-like_N"/>
</dbReference>
<dbReference type="SUPFAM" id="SSF50090">
    <property type="entry name" value="Electron transport accessory proteins"/>
    <property type="match status" value="1"/>
</dbReference>
<evidence type="ECO:0000313" key="2">
    <source>
        <dbReference type="EMBL" id="BAN25120.1"/>
    </source>
</evidence>
<dbReference type="InterPro" id="IPR021710">
    <property type="entry name" value="DUF3293"/>
</dbReference>
<feature type="domain" description="Nitrile hydratase beta subunit-like N-terminal" evidence="1">
    <location>
        <begin position="21"/>
        <end position="109"/>
    </location>
</feature>